<dbReference type="GO" id="GO:0005576">
    <property type="term" value="C:extracellular region"/>
    <property type="evidence" value="ECO:0007669"/>
    <property type="project" value="InterPro"/>
</dbReference>
<evidence type="ECO:0000313" key="2">
    <source>
        <dbReference type="EMBL" id="CAC5416574.1"/>
    </source>
</evidence>
<dbReference type="OrthoDB" id="6084362at2759"/>
<feature type="chain" id="PRO_5027053156" evidence="1">
    <location>
        <begin position="21"/>
        <end position="292"/>
    </location>
</feature>
<protein>
    <submittedName>
        <fullName evidence="2">Uncharacterized protein</fullName>
    </submittedName>
</protein>
<dbReference type="AlphaFoldDB" id="A0A6J8E780"/>
<evidence type="ECO:0000256" key="1">
    <source>
        <dbReference type="SAM" id="SignalP"/>
    </source>
</evidence>
<dbReference type="Proteomes" id="UP000507470">
    <property type="component" value="Unassembled WGS sequence"/>
</dbReference>
<evidence type="ECO:0000313" key="3">
    <source>
        <dbReference type="Proteomes" id="UP000507470"/>
    </source>
</evidence>
<feature type="signal peptide" evidence="1">
    <location>
        <begin position="1"/>
        <end position="20"/>
    </location>
</feature>
<dbReference type="InterPro" id="IPR001299">
    <property type="entry name" value="Ependymin"/>
</dbReference>
<dbReference type="GO" id="GO:0005509">
    <property type="term" value="F:calcium ion binding"/>
    <property type="evidence" value="ECO:0007669"/>
    <property type="project" value="InterPro"/>
</dbReference>
<proteinExistence type="predicted"/>
<dbReference type="GO" id="GO:0005764">
    <property type="term" value="C:lysosome"/>
    <property type="evidence" value="ECO:0007669"/>
    <property type="project" value="TreeGrafter"/>
</dbReference>
<gene>
    <name evidence="2" type="ORF">MCOR_49174</name>
</gene>
<dbReference type="PANTHER" id="PTHR10697">
    <property type="entry name" value="MAMMALIAN EPENDYMIN-RELATED PROTEIN 1"/>
    <property type="match status" value="1"/>
</dbReference>
<organism evidence="2 3">
    <name type="scientific">Mytilus coruscus</name>
    <name type="common">Sea mussel</name>
    <dbReference type="NCBI Taxonomy" id="42192"/>
    <lineage>
        <taxon>Eukaryota</taxon>
        <taxon>Metazoa</taxon>
        <taxon>Spiralia</taxon>
        <taxon>Lophotrochozoa</taxon>
        <taxon>Mollusca</taxon>
        <taxon>Bivalvia</taxon>
        <taxon>Autobranchia</taxon>
        <taxon>Pteriomorphia</taxon>
        <taxon>Mytilida</taxon>
        <taxon>Mytiloidea</taxon>
        <taxon>Mytilidae</taxon>
        <taxon>Mytilinae</taxon>
        <taxon>Mytilus</taxon>
    </lineage>
</organism>
<dbReference type="GO" id="GO:0007160">
    <property type="term" value="P:cell-matrix adhesion"/>
    <property type="evidence" value="ECO:0007669"/>
    <property type="project" value="InterPro"/>
</dbReference>
<dbReference type="EMBL" id="CACVKT020008662">
    <property type="protein sequence ID" value="CAC5416574.1"/>
    <property type="molecule type" value="Genomic_DNA"/>
</dbReference>
<name>A0A6J8E780_MYTCO</name>
<reference evidence="2 3" key="1">
    <citation type="submission" date="2020-06" db="EMBL/GenBank/DDBJ databases">
        <authorList>
            <person name="Li R."/>
            <person name="Bekaert M."/>
        </authorList>
    </citation>
    <scope>NUCLEOTIDE SEQUENCE [LARGE SCALE GENOMIC DNA]</scope>
    <source>
        <strain evidence="3">wild</strain>
    </source>
</reference>
<sequence>MTAVSSALLFTGLFVFSTDAYTRCCGPKQWTSAVAEVVGEYNIGADYYGLSEVDNRVYYDFQNKKIASVQTVTNETGDQPVITHIKQIMDYNVKKIWTIEGKNCTTTDLTEEIPSPCVPDSASHIGSQMLINEPVDVWFMKVGKTSTHRVTLTQKDCIPVSSSALKDKPTYDFVMTVNLYQNVTAGPIDPQIFQIPAFCKKNSIHIQMSDCQDLGACGAFLFPKMSDCQDLGACGALLFPKMSDCQDLGACGALLYLKISDCQDLGACGALLFPKMSDCKDLGACGAFCFSR</sequence>
<keyword evidence="1" id="KW-0732">Signal</keyword>
<accession>A0A6J8E780</accession>
<dbReference type="Pfam" id="PF00811">
    <property type="entry name" value="Ependymin"/>
    <property type="match status" value="1"/>
</dbReference>
<dbReference type="PANTHER" id="PTHR10697:SF13">
    <property type="entry name" value="RICIN B LECTIN DOMAIN-CONTAINING PROTEIN"/>
    <property type="match status" value="1"/>
</dbReference>
<keyword evidence="3" id="KW-1185">Reference proteome</keyword>